<feature type="domain" description="Flavoprotein" evidence="6">
    <location>
        <begin position="1"/>
        <end position="181"/>
    </location>
</feature>
<evidence type="ECO:0000259" key="6">
    <source>
        <dbReference type="Pfam" id="PF02441"/>
    </source>
</evidence>
<evidence type="ECO:0000256" key="1">
    <source>
        <dbReference type="ARBA" id="ARBA00022602"/>
    </source>
</evidence>
<accession>A0A2J6WNM5</accession>
<protein>
    <recommendedName>
        <fullName evidence="5">Flavin prenyltransferase UbiX</fullName>
        <ecNumber evidence="5">2.5.1.129</ecNumber>
    </recommendedName>
</protein>
<dbReference type="Proteomes" id="UP000242881">
    <property type="component" value="Unassembled WGS sequence"/>
</dbReference>
<dbReference type="InterPro" id="IPR036551">
    <property type="entry name" value="Flavin_trans-like"/>
</dbReference>
<dbReference type="Gene3D" id="3.40.50.1950">
    <property type="entry name" value="Flavin prenyltransferase-like"/>
    <property type="match status" value="1"/>
</dbReference>
<evidence type="ECO:0000313" key="8">
    <source>
        <dbReference type="Proteomes" id="UP000242881"/>
    </source>
</evidence>
<comment type="catalytic activity">
    <reaction evidence="5">
        <text>dimethylallyl phosphate + FMNH2 = prenylated FMNH2 + phosphate</text>
        <dbReference type="Rhea" id="RHEA:37743"/>
        <dbReference type="ChEBI" id="CHEBI:43474"/>
        <dbReference type="ChEBI" id="CHEBI:57618"/>
        <dbReference type="ChEBI" id="CHEBI:87467"/>
        <dbReference type="ChEBI" id="CHEBI:88052"/>
        <dbReference type="EC" id="2.5.1.129"/>
    </reaction>
</comment>
<keyword evidence="2 5" id="KW-0285">Flavoprotein</keyword>
<sequence length="200" mass="22493">MKIFVGMTGASGAVYGLRLIQELDKINNVELHISITPDAYTNIELETELGKISDYTFIDKLMLDKKKTFIHNFKNFAAPVSSGSFKIDKYIVCPASMGVIGRVASGVSSNLIERCADVAMKEYRDLVLVFREMPLNQIHLENLLKLARAGAKILPAAPGFYHSPKKIEDIILFVVGKIFDIISIEHSFFKRWGIDYEDDM</sequence>
<evidence type="ECO:0000256" key="3">
    <source>
        <dbReference type="ARBA" id="ARBA00022643"/>
    </source>
</evidence>
<feature type="binding site" evidence="5">
    <location>
        <position position="177"/>
    </location>
    <ligand>
        <name>dimethylallyl phosphate</name>
        <dbReference type="ChEBI" id="CHEBI:88052"/>
    </ligand>
</feature>
<keyword evidence="3 5" id="KW-0288">FMN</keyword>
<feature type="binding site" evidence="5">
    <location>
        <position position="131"/>
    </location>
    <ligand>
        <name>FMN</name>
        <dbReference type="ChEBI" id="CHEBI:58210"/>
    </ligand>
</feature>
<feature type="binding site" evidence="5">
    <location>
        <position position="36"/>
    </location>
    <ligand>
        <name>FMN</name>
        <dbReference type="ChEBI" id="CHEBI:58210"/>
    </ligand>
</feature>
<dbReference type="InterPro" id="IPR003382">
    <property type="entry name" value="Flavoprotein"/>
</dbReference>
<evidence type="ECO:0000313" key="7">
    <source>
        <dbReference type="EMBL" id="PMP71958.1"/>
    </source>
</evidence>
<dbReference type="EMBL" id="PNIN01000031">
    <property type="protein sequence ID" value="PMP71958.1"/>
    <property type="molecule type" value="Genomic_DNA"/>
</dbReference>
<keyword evidence="1 5" id="KW-0637">Prenyltransferase</keyword>
<proteinExistence type="inferred from homology"/>
<dbReference type="RefSeq" id="WP_424604918.1">
    <property type="nucleotide sequence ID" value="NZ_JBNAVA010000002.1"/>
</dbReference>
<comment type="function">
    <text evidence="5">Flavin prenyltransferase that catalyzes the synthesis of the prenylated FMN cofactor (prenyl-FMN) for 4-hydroxy-3-polyprenylbenzoic acid decarboxylase UbiD. The prenyltransferase is metal-independent and links a dimethylallyl moiety from dimethylallyl monophosphate (DMAP) to the flavin N5 and C6 atoms of FMN.</text>
</comment>
<dbReference type="AlphaFoldDB" id="A0A2J6WNM5"/>
<dbReference type="NCBIfam" id="NF004685">
    <property type="entry name" value="PRK06029.1"/>
    <property type="match status" value="1"/>
</dbReference>
<dbReference type="InterPro" id="IPR004507">
    <property type="entry name" value="UbiX-like"/>
</dbReference>
<evidence type="ECO:0000256" key="2">
    <source>
        <dbReference type="ARBA" id="ARBA00022630"/>
    </source>
</evidence>
<dbReference type="EC" id="2.5.1.129" evidence="5"/>
<evidence type="ECO:0000256" key="5">
    <source>
        <dbReference type="HAMAP-Rule" id="MF_01984"/>
    </source>
</evidence>
<dbReference type="GO" id="GO:0016829">
    <property type="term" value="F:lyase activity"/>
    <property type="evidence" value="ECO:0007669"/>
    <property type="project" value="UniProtKB-KW"/>
</dbReference>
<name>A0A2J6WNM5_9BACT</name>
<evidence type="ECO:0000256" key="4">
    <source>
        <dbReference type="ARBA" id="ARBA00022679"/>
    </source>
</evidence>
<dbReference type="Pfam" id="PF02441">
    <property type="entry name" value="Flavoprotein"/>
    <property type="match status" value="1"/>
</dbReference>
<dbReference type="GO" id="GO:0106141">
    <property type="term" value="F:flavin prenyltransferase activity"/>
    <property type="evidence" value="ECO:0007669"/>
    <property type="project" value="UniProtKB-EC"/>
</dbReference>
<comment type="similarity">
    <text evidence="5">Belongs to the UbiX/PAD1 family.</text>
</comment>
<dbReference type="SUPFAM" id="SSF52507">
    <property type="entry name" value="Homo-oligomeric flavin-containing Cys decarboxylases, HFCD"/>
    <property type="match status" value="1"/>
</dbReference>
<comment type="caution">
    <text evidence="7">The sequence shown here is derived from an EMBL/GenBank/DDBJ whole genome shotgun (WGS) entry which is preliminary data.</text>
</comment>
<dbReference type="HAMAP" id="MF_01984">
    <property type="entry name" value="ubiX_pad"/>
    <property type="match status" value="1"/>
</dbReference>
<keyword evidence="4 5" id="KW-0808">Transferase</keyword>
<gene>
    <name evidence="5" type="primary">ubiX</name>
    <name evidence="7" type="ORF">C0187_02775</name>
</gene>
<keyword evidence="7" id="KW-0456">Lyase</keyword>
<feature type="binding site" evidence="5">
    <location>
        <position position="161"/>
    </location>
    <ligand>
        <name>dimethylallyl phosphate</name>
        <dbReference type="ChEBI" id="CHEBI:88052"/>
    </ligand>
</feature>
<dbReference type="NCBIfam" id="TIGR00421">
    <property type="entry name" value="ubiX_pad"/>
    <property type="match status" value="1"/>
</dbReference>
<feature type="binding site" evidence="5">
    <location>
        <begin position="9"/>
        <end position="11"/>
    </location>
    <ligand>
        <name>FMN</name>
        <dbReference type="ChEBI" id="CHEBI:58210"/>
    </ligand>
</feature>
<reference evidence="7 8" key="1">
    <citation type="submission" date="2018-01" db="EMBL/GenBank/DDBJ databases">
        <title>Metagenomic assembled genomes from two thermal pools in the Uzon Caldera, Kamchatka, Russia.</title>
        <authorList>
            <person name="Wilkins L."/>
            <person name="Ettinger C."/>
        </authorList>
    </citation>
    <scope>NUCLEOTIDE SEQUENCE [LARGE SCALE GENOMIC DNA]</scope>
    <source>
        <strain evidence="7">ZAV-05</strain>
    </source>
</reference>
<comment type="caution">
    <text evidence="5">Lacks conserved residue(s) required for the propagation of feature annotation.</text>
</comment>
<organism evidence="7 8">
    <name type="scientific">Calditerrivibrio nitroreducens</name>
    <dbReference type="NCBI Taxonomy" id="477976"/>
    <lineage>
        <taxon>Bacteria</taxon>
        <taxon>Pseudomonadati</taxon>
        <taxon>Deferribacterota</taxon>
        <taxon>Deferribacteres</taxon>
        <taxon>Deferribacterales</taxon>
        <taxon>Calditerrivibrionaceae</taxon>
    </lineage>
</organism>